<gene>
    <name evidence="2" type="ORF">BECKMB1821G_GA0114241_11653</name>
    <name evidence="3" type="ORF">BECKMB1821I_GA0114274_10487</name>
</gene>
<organism evidence="2">
    <name type="scientific">Candidatus Kentrum sp. MB</name>
    <dbReference type="NCBI Taxonomy" id="2138164"/>
    <lineage>
        <taxon>Bacteria</taxon>
        <taxon>Pseudomonadati</taxon>
        <taxon>Pseudomonadota</taxon>
        <taxon>Gammaproteobacteria</taxon>
        <taxon>Candidatus Kentrum</taxon>
    </lineage>
</organism>
<proteinExistence type="predicted"/>
<reference evidence="2" key="1">
    <citation type="submission" date="2019-02" db="EMBL/GenBank/DDBJ databases">
        <authorList>
            <person name="Gruber-Vodicka R. H."/>
            <person name="Seah K. B. B."/>
        </authorList>
    </citation>
    <scope>NUCLEOTIDE SEQUENCE</scope>
    <source>
        <strain evidence="2">BECK_BZ197</strain>
        <strain evidence="3">BECK_BZ199</strain>
    </source>
</reference>
<dbReference type="AlphaFoldDB" id="A0A450XW93"/>
<sequence length="152" mass="16717">MPVEPRVDAGSLVENEIRYASLPAQRVGIRDQGYCHFQPSGKSLLRLGSSASLFARNHTILFLFLSSVQATGKSNSSGARYQPQPGSDADLTGVGARLNRGRRPIPVESDADPDWVHFDLGYIKGTRDQKGSKAIKAIRGQRERKEIQVRRG</sequence>
<name>A0A450XW93_9GAMM</name>
<evidence type="ECO:0000256" key="1">
    <source>
        <dbReference type="SAM" id="MobiDB-lite"/>
    </source>
</evidence>
<dbReference type="EMBL" id="CAADFO010000165">
    <property type="protein sequence ID" value="VFK33548.1"/>
    <property type="molecule type" value="Genomic_DNA"/>
</dbReference>
<protein>
    <submittedName>
        <fullName evidence="2">Uncharacterized protein</fullName>
    </submittedName>
</protein>
<dbReference type="EMBL" id="CAADFQ010000048">
    <property type="protein sequence ID" value="VFK33560.1"/>
    <property type="molecule type" value="Genomic_DNA"/>
</dbReference>
<accession>A0A450XW93</accession>
<feature type="region of interest" description="Disordered" evidence="1">
    <location>
        <begin position="133"/>
        <end position="152"/>
    </location>
</feature>
<evidence type="ECO:0000313" key="2">
    <source>
        <dbReference type="EMBL" id="VFK33548.1"/>
    </source>
</evidence>
<evidence type="ECO:0000313" key="3">
    <source>
        <dbReference type="EMBL" id="VFK33560.1"/>
    </source>
</evidence>
<feature type="region of interest" description="Disordered" evidence="1">
    <location>
        <begin position="72"/>
        <end position="108"/>
    </location>
</feature>
<feature type="compositionally biased region" description="Basic and acidic residues" evidence="1">
    <location>
        <begin position="140"/>
        <end position="152"/>
    </location>
</feature>